<gene>
    <name evidence="3" type="ORF">JOF55_003033</name>
</gene>
<dbReference type="InterPro" id="IPR007278">
    <property type="entry name" value="DUF397"/>
</dbReference>
<keyword evidence="4" id="KW-1185">Reference proteome</keyword>
<feature type="compositionally biased region" description="Polar residues" evidence="1">
    <location>
        <begin position="10"/>
        <end position="24"/>
    </location>
</feature>
<sequence>MKANAELSPLTGSWRKSSRSNGTGNCVEVSVGPAVGVRDTKDRHGGMLMFGERAWADFLAHLKAKRS</sequence>
<dbReference type="AlphaFoldDB" id="A0AAE3ZDF2"/>
<evidence type="ECO:0000256" key="1">
    <source>
        <dbReference type="SAM" id="MobiDB-lite"/>
    </source>
</evidence>
<dbReference type="EMBL" id="JAVDXW010000001">
    <property type="protein sequence ID" value="MDR7302852.1"/>
    <property type="molecule type" value="Genomic_DNA"/>
</dbReference>
<proteinExistence type="predicted"/>
<accession>A0AAE3ZDF2</accession>
<protein>
    <recommendedName>
        <fullName evidence="2">DUF397 domain-containing protein</fullName>
    </recommendedName>
</protein>
<dbReference type="RefSeq" id="WP_310274736.1">
    <property type="nucleotide sequence ID" value="NZ_JAVDXW010000001.1"/>
</dbReference>
<comment type="caution">
    <text evidence="3">The sequence shown here is derived from an EMBL/GenBank/DDBJ whole genome shotgun (WGS) entry which is preliminary data.</text>
</comment>
<name>A0AAE3ZDF2_9ACTN</name>
<organism evidence="3 4">
    <name type="scientific">Haloactinomyces albus</name>
    <dbReference type="NCBI Taxonomy" id="1352928"/>
    <lineage>
        <taxon>Bacteria</taxon>
        <taxon>Bacillati</taxon>
        <taxon>Actinomycetota</taxon>
        <taxon>Actinomycetes</taxon>
        <taxon>Actinopolysporales</taxon>
        <taxon>Actinopolysporaceae</taxon>
        <taxon>Haloactinomyces</taxon>
    </lineage>
</organism>
<dbReference type="Pfam" id="PF04149">
    <property type="entry name" value="DUF397"/>
    <property type="match status" value="1"/>
</dbReference>
<reference evidence="3" key="1">
    <citation type="submission" date="2023-07" db="EMBL/GenBank/DDBJ databases">
        <title>Sequencing the genomes of 1000 actinobacteria strains.</title>
        <authorList>
            <person name="Klenk H.-P."/>
        </authorList>
    </citation>
    <scope>NUCLEOTIDE SEQUENCE</scope>
    <source>
        <strain evidence="3">DSM 45977</strain>
    </source>
</reference>
<feature type="region of interest" description="Disordered" evidence="1">
    <location>
        <begin position="1"/>
        <end position="25"/>
    </location>
</feature>
<dbReference type="Proteomes" id="UP001180845">
    <property type="component" value="Unassembled WGS sequence"/>
</dbReference>
<evidence type="ECO:0000259" key="2">
    <source>
        <dbReference type="Pfam" id="PF04149"/>
    </source>
</evidence>
<feature type="domain" description="DUF397" evidence="2">
    <location>
        <begin position="13"/>
        <end position="63"/>
    </location>
</feature>
<evidence type="ECO:0000313" key="3">
    <source>
        <dbReference type="EMBL" id="MDR7302852.1"/>
    </source>
</evidence>
<evidence type="ECO:0000313" key="4">
    <source>
        <dbReference type="Proteomes" id="UP001180845"/>
    </source>
</evidence>